<evidence type="ECO:0000256" key="3">
    <source>
        <dbReference type="ARBA" id="ARBA00022723"/>
    </source>
</evidence>
<keyword evidence="3" id="KW-0479">Metal-binding</keyword>
<comment type="caution">
    <text evidence="9">The sequence shown here is derived from an EMBL/GenBank/DDBJ whole genome shotgun (WGS) entry which is preliminary data.</text>
</comment>
<evidence type="ECO:0000256" key="2">
    <source>
        <dbReference type="ARBA" id="ARBA00005975"/>
    </source>
</evidence>
<name>A0AAN6N0B2_9PEZI</name>
<dbReference type="EMBL" id="MU853884">
    <property type="protein sequence ID" value="KAK3936405.1"/>
    <property type="molecule type" value="Genomic_DNA"/>
</dbReference>
<feature type="domain" description="LITAF" evidence="8">
    <location>
        <begin position="124"/>
        <end position="205"/>
    </location>
</feature>
<dbReference type="PANTHER" id="PTHR23292">
    <property type="entry name" value="LIPOPOLYSACCHARIDE-INDUCED TUMOR NECROSIS FACTOR-ALPHA FACTOR"/>
    <property type="match status" value="1"/>
</dbReference>
<sequence length="215" mass="23598">MDQKQGIQSPASPAPAYTPSQGAYPQQQQQYAQAGQQQQHQQYAQQQQYQQQMPQQQHQQQPQVVYQYSTATGQQQQQPAMQQVQQPIHGGQLAYQQQPVAPPGTVLVQQSFPMQAVQPVGGQPVYAMATPIAALNMGPAPVDCPACRQRAITTCTFVSGGTTHAWAALMCFFFCAGCIPYLMTGSKDVQHRCSRCQALLATWHRSGHTLVHMSG</sequence>
<keyword evidence="7" id="KW-0812">Transmembrane</keyword>
<evidence type="ECO:0000313" key="9">
    <source>
        <dbReference type="EMBL" id="KAK3936405.1"/>
    </source>
</evidence>
<evidence type="ECO:0000256" key="4">
    <source>
        <dbReference type="ARBA" id="ARBA00022833"/>
    </source>
</evidence>
<proteinExistence type="inferred from homology"/>
<gene>
    <name evidence="9" type="ORF">QBC46DRAFT_395116</name>
</gene>
<keyword evidence="10" id="KW-1185">Reference proteome</keyword>
<dbReference type="GO" id="GO:0016020">
    <property type="term" value="C:membrane"/>
    <property type="evidence" value="ECO:0007669"/>
    <property type="project" value="UniProtKB-SubCell"/>
</dbReference>
<evidence type="ECO:0000256" key="1">
    <source>
        <dbReference type="ARBA" id="ARBA00004170"/>
    </source>
</evidence>
<dbReference type="PANTHER" id="PTHR23292:SF6">
    <property type="entry name" value="FI16602P1-RELATED"/>
    <property type="match status" value="1"/>
</dbReference>
<comment type="subcellular location">
    <subcellularLocation>
        <location evidence="1">Membrane</location>
        <topology evidence="1">Peripheral membrane protein</topology>
    </subcellularLocation>
</comment>
<dbReference type="GO" id="GO:0008270">
    <property type="term" value="F:zinc ion binding"/>
    <property type="evidence" value="ECO:0007669"/>
    <property type="project" value="TreeGrafter"/>
</dbReference>
<organism evidence="9 10">
    <name type="scientific">Diplogelasinospora grovesii</name>
    <dbReference type="NCBI Taxonomy" id="303347"/>
    <lineage>
        <taxon>Eukaryota</taxon>
        <taxon>Fungi</taxon>
        <taxon>Dikarya</taxon>
        <taxon>Ascomycota</taxon>
        <taxon>Pezizomycotina</taxon>
        <taxon>Sordariomycetes</taxon>
        <taxon>Sordariomycetidae</taxon>
        <taxon>Sordariales</taxon>
        <taxon>Diplogelasinosporaceae</taxon>
        <taxon>Diplogelasinospora</taxon>
    </lineage>
</organism>
<keyword evidence="5 7" id="KW-0472">Membrane</keyword>
<dbReference type="SMART" id="SM00714">
    <property type="entry name" value="LITAF"/>
    <property type="match status" value="1"/>
</dbReference>
<dbReference type="Pfam" id="PF10601">
    <property type="entry name" value="zf-LITAF-like"/>
    <property type="match status" value="1"/>
</dbReference>
<dbReference type="PROSITE" id="PS51837">
    <property type="entry name" value="LITAF"/>
    <property type="match status" value="1"/>
</dbReference>
<dbReference type="InterPro" id="IPR006629">
    <property type="entry name" value="LITAF"/>
</dbReference>
<evidence type="ECO:0000256" key="6">
    <source>
        <dbReference type="SAM" id="MobiDB-lite"/>
    </source>
</evidence>
<accession>A0AAN6N0B2</accession>
<dbReference type="InterPro" id="IPR037519">
    <property type="entry name" value="LITAF_fam"/>
</dbReference>
<evidence type="ECO:0000259" key="8">
    <source>
        <dbReference type="PROSITE" id="PS51837"/>
    </source>
</evidence>
<dbReference type="AlphaFoldDB" id="A0AAN6N0B2"/>
<dbReference type="Proteomes" id="UP001303473">
    <property type="component" value="Unassembled WGS sequence"/>
</dbReference>
<evidence type="ECO:0000256" key="5">
    <source>
        <dbReference type="ARBA" id="ARBA00023136"/>
    </source>
</evidence>
<keyword evidence="7" id="KW-1133">Transmembrane helix</keyword>
<evidence type="ECO:0000256" key="7">
    <source>
        <dbReference type="SAM" id="Phobius"/>
    </source>
</evidence>
<evidence type="ECO:0000313" key="10">
    <source>
        <dbReference type="Proteomes" id="UP001303473"/>
    </source>
</evidence>
<feature type="compositionally biased region" description="Low complexity" evidence="6">
    <location>
        <begin position="9"/>
        <end position="54"/>
    </location>
</feature>
<feature type="transmembrane region" description="Helical" evidence="7">
    <location>
        <begin position="165"/>
        <end position="183"/>
    </location>
</feature>
<keyword evidence="4" id="KW-0862">Zinc</keyword>
<feature type="region of interest" description="Disordered" evidence="6">
    <location>
        <begin position="1"/>
        <end position="54"/>
    </location>
</feature>
<protein>
    <submittedName>
        <fullName evidence="9">LITAF-like zinc ribbon domain-containing protein</fullName>
    </submittedName>
</protein>
<comment type="similarity">
    <text evidence="2">Belongs to the CDIP1/LITAF family.</text>
</comment>
<reference evidence="10" key="1">
    <citation type="journal article" date="2023" name="Mol. Phylogenet. Evol.">
        <title>Genome-scale phylogeny and comparative genomics of the fungal order Sordariales.</title>
        <authorList>
            <person name="Hensen N."/>
            <person name="Bonometti L."/>
            <person name="Westerberg I."/>
            <person name="Brannstrom I.O."/>
            <person name="Guillou S."/>
            <person name="Cros-Aarteil S."/>
            <person name="Calhoun S."/>
            <person name="Haridas S."/>
            <person name="Kuo A."/>
            <person name="Mondo S."/>
            <person name="Pangilinan J."/>
            <person name="Riley R."/>
            <person name="LaButti K."/>
            <person name="Andreopoulos B."/>
            <person name="Lipzen A."/>
            <person name="Chen C."/>
            <person name="Yan M."/>
            <person name="Daum C."/>
            <person name="Ng V."/>
            <person name="Clum A."/>
            <person name="Steindorff A."/>
            <person name="Ohm R.A."/>
            <person name="Martin F."/>
            <person name="Silar P."/>
            <person name="Natvig D.O."/>
            <person name="Lalanne C."/>
            <person name="Gautier V."/>
            <person name="Ament-Velasquez S.L."/>
            <person name="Kruys A."/>
            <person name="Hutchinson M.I."/>
            <person name="Powell A.J."/>
            <person name="Barry K."/>
            <person name="Miller A.N."/>
            <person name="Grigoriev I.V."/>
            <person name="Debuchy R."/>
            <person name="Gladieux P."/>
            <person name="Hiltunen Thoren M."/>
            <person name="Johannesson H."/>
        </authorList>
    </citation>
    <scope>NUCLEOTIDE SEQUENCE [LARGE SCALE GENOMIC DNA]</scope>
    <source>
        <strain evidence="10">CBS 340.73</strain>
    </source>
</reference>